<evidence type="ECO:0000256" key="1">
    <source>
        <dbReference type="ARBA" id="ARBA00022527"/>
    </source>
</evidence>
<comment type="caution">
    <text evidence="3">The sequence shown here is derived from an EMBL/GenBank/DDBJ whole genome shotgun (WGS) entry which is preliminary data.</text>
</comment>
<keyword evidence="1" id="KW-0808">Transferase</keyword>
<sequence length="132" mass="14371">MNDAMRQERRLPPFLASAGIARDFVASRLRLWGRSGQVDDGVQLIGEMFTNALIHAPSPDYVVAVDWNGGAVRLEVWDSSPSPPAVLPIDLEGEHGRGMHLIVALSEMWGCRMAASEKCVWAILPVVSCESG</sequence>
<keyword evidence="3" id="KW-0067">ATP-binding</keyword>
<gene>
    <name evidence="3" type="ORF">ACFFNX_33380</name>
</gene>
<dbReference type="PANTHER" id="PTHR35526">
    <property type="entry name" value="ANTI-SIGMA-F FACTOR RSBW-RELATED"/>
    <property type="match status" value="1"/>
</dbReference>
<dbReference type="InterPro" id="IPR036890">
    <property type="entry name" value="HATPase_C_sf"/>
</dbReference>
<dbReference type="PANTHER" id="PTHR35526:SF3">
    <property type="entry name" value="ANTI-SIGMA-F FACTOR RSBW"/>
    <property type="match status" value="1"/>
</dbReference>
<evidence type="ECO:0000313" key="3">
    <source>
        <dbReference type="EMBL" id="MFB9837075.1"/>
    </source>
</evidence>
<dbReference type="GO" id="GO:0005524">
    <property type="term" value="F:ATP binding"/>
    <property type="evidence" value="ECO:0007669"/>
    <property type="project" value="UniProtKB-KW"/>
</dbReference>
<evidence type="ECO:0000313" key="4">
    <source>
        <dbReference type="Proteomes" id="UP001589627"/>
    </source>
</evidence>
<dbReference type="SUPFAM" id="SSF55874">
    <property type="entry name" value="ATPase domain of HSP90 chaperone/DNA topoisomerase II/histidine kinase"/>
    <property type="match status" value="1"/>
</dbReference>
<evidence type="ECO:0000259" key="2">
    <source>
        <dbReference type="Pfam" id="PF13581"/>
    </source>
</evidence>
<dbReference type="InterPro" id="IPR003594">
    <property type="entry name" value="HATPase_dom"/>
</dbReference>
<dbReference type="InterPro" id="IPR050267">
    <property type="entry name" value="Anti-sigma-factor_SerPK"/>
</dbReference>
<keyword evidence="3" id="KW-0547">Nucleotide-binding</keyword>
<keyword evidence="1" id="KW-0418">Kinase</keyword>
<dbReference type="RefSeq" id="WP_378209856.1">
    <property type="nucleotide sequence ID" value="NZ_JBHLZP010000340.1"/>
</dbReference>
<feature type="domain" description="Histidine kinase/HSP90-like ATPase" evidence="2">
    <location>
        <begin position="19"/>
        <end position="121"/>
    </location>
</feature>
<dbReference type="CDD" id="cd16936">
    <property type="entry name" value="HATPase_RsbW-like"/>
    <property type="match status" value="1"/>
</dbReference>
<dbReference type="Proteomes" id="UP001589627">
    <property type="component" value="Unassembled WGS sequence"/>
</dbReference>
<protein>
    <submittedName>
        <fullName evidence="3">ATP-binding protein</fullName>
    </submittedName>
</protein>
<name>A0ABV5YPT9_9ACTN</name>
<dbReference type="Gene3D" id="3.30.565.10">
    <property type="entry name" value="Histidine kinase-like ATPase, C-terminal domain"/>
    <property type="match status" value="1"/>
</dbReference>
<keyword evidence="1" id="KW-0723">Serine/threonine-protein kinase</keyword>
<organism evidence="3 4">
    <name type="scientific">Actinoallomurus acaciae</name>
    <dbReference type="NCBI Taxonomy" id="502577"/>
    <lineage>
        <taxon>Bacteria</taxon>
        <taxon>Bacillati</taxon>
        <taxon>Actinomycetota</taxon>
        <taxon>Actinomycetes</taxon>
        <taxon>Streptosporangiales</taxon>
        <taxon>Thermomonosporaceae</taxon>
        <taxon>Actinoallomurus</taxon>
    </lineage>
</organism>
<reference evidence="3 4" key="1">
    <citation type="submission" date="2024-09" db="EMBL/GenBank/DDBJ databases">
        <authorList>
            <person name="Sun Q."/>
            <person name="Mori K."/>
        </authorList>
    </citation>
    <scope>NUCLEOTIDE SEQUENCE [LARGE SCALE GENOMIC DNA]</scope>
    <source>
        <strain evidence="3 4">TBRC 0563</strain>
    </source>
</reference>
<proteinExistence type="predicted"/>
<dbReference type="Pfam" id="PF13581">
    <property type="entry name" value="HATPase_c_2"/>
    <property type="match status" value="1"/>
</dbReference>
<dbReference type="EMBL" id="JBHLZP010000340">
    <property type="protein sequence ID" value="MFB9837075.1"/>
    <property type="molecule type" value="Genomic_DNA"/>
</dbReference>
<accession>A0ABV5YPT9</accession>
<keyword evidence="4" id="KW-1185">Reference proteome</keyword>